<dbReference type="InterPro" id="IPR025658">
    <property type="entry name" value="Cyclophilin_TM1367"/>
</dbReference>
<protein>
    <recommendedName>
        <fullName evidence="1">Cyclophilin TM1367-like domain-containing protein</fullName>
    </recommendedName>
</protein>
<dbReference type="Pfam" id="PF04126">
    <property type="entry name" value="Cyclophil_like"/>
    <property type="match status" value="1"/>
</dbReference>
<evidence type="ECO:0000313" key="2">
    <source>
        <dbReference type="EMBL" id="KUG17787.1"/>
    </source>
</evidence>
<organism evidence="2">
    <name type="scientific">hydrocarbon metagenome</name>
    <dbReference type="NCBI Taxonomy" id="938273"/>
    <lineage>
        <taxon>unclassified sequences</taxon>
        <taxon>metagenomes</taxon>
        <taxon>ecological metagenomes</taxon>
    </lineage>
</organism>
<evidence type="ECO:0000259" key="1">
    <source>
        <dbReference type="Pfam" id="PF04126"/>
    </source>
</evidence>
<feature type="domain" description="Cyclophilin TM1367-like" evidence="1">
    <location>
        <begin position="6"/>
        <end position="115"/>
    </location>
</feature>
<name>A0A0W8FA95_9ZZZZ</name>
<reference evidence="2" key="1">
    <citation type="journal article" date="2015" name="Proc. Natl. Acad. Sci. U.S.A.">
        <title>Networks of energetic and metabolic interactions define dynamics in microbial communities.</title>
        <authorList>
            <person name="Embree M."/>
            <person name="Liu J.K."/>
            <person name="Al-Bassam M.M."/>
            <person name="Zengler K."/>
        </authorList>
    </citation>
    <scope>NUCLEOTIDE SEQUENCE</scope>
</reference>
<proteinExistence type="predicted"/>
<dbReference type="SUPFAM" id="SSF50891">
    <property type="entry name" value="Cyclophilin-like"/>
    <property type="match status" value="1"/>
</dbReference>
<dbReference type="Gene3D" id="2.40.100.20">
    <property type="match status" value="1"/>
</dbReference>
<dbReference type="AlphaFoldDB" id="A0A0W8FA95"/>
<comment type="caution">
    <text evidence="2">The sequence shown here is derived from an EMBL/GenBank/DDBJ whole genome shotgun (WGS) entry which is preliminary data.</text>
</comment>
<sequence length="119" mass="13394">MKAIIIEVYGKGSALAELDERNPIISEAIWQALPIEGRAILWGEEVYFDLDMKLKDENPSASSEAGDICYWSPGPALCIFFGQTQPYSRVNHIGKVVQGLDLFERIRAADRIVLRKKEL</sequence>
<dbReference type="EMBL" id="LNQE01001421">
    <property type="protein sequence ID" value="KUG17787.1"/>
    <property type="molecule type" value="Genomic_DNA"/>
</dbReference>
<dbReference type="InterPro" id="IPR029000">
    <property type="entry name" value="Cyclophilin-like_dom_sf"/>
</dbReference>
<accession>A0A0W8FA95</accession>
<gene>
    <name evidence="2" type="ORF">ASZ90_012525</name>
</gene>